<keyword evidence="5" id="KW-0346">Stress response</keyword>
<proteinExistence type="predicted"/>
<protein>
    <submittedName>
        <fullName evidence="5">Heat shock protein 70 family</fullName>
    </submittedName>
</protein>
<dbReference type="SUPFAM" id="SSF53067">
    <property type="entry name" value="Actin-like ATPase domain"/>
    <property type="match status" value="1"/>
</dbReference>
<accession>A0A9K3E0K8</accession>
<evidence type="ECO:0000256" key="4">
    <source>
        <dbReference type="SAM" id="SignalP"/>
    </source>
</evidence>
<dbReference type="Pfam" id="PF00012">
    <property type="entry name" value="HSP70"/>
    <property type="match status" value="1"/>
</dbReference>
<feature type="chain" id="PRO_5039900133" evidence="4">
    <location>
        <begin position="23"/>
        <end position="169"/>
    </location>
</feature>
<dbReference type="InterPro" id="IPR013126">
    <property type="entry name" value="Hsp_70_fam"/>
</dbReference>
<dbReference type="Gramene" id="mRNA:HanXRQr2_Chr15g0684711">
    <property type="protein sequence ID" value="CDS:HanXRQr2_Chr15g0684711.1"/>
    <property type="gene ID" value="HanXRQr2_Chr15g0684711"/>
</dbReference>
<keyword evidence="4" id="KW-0732">Signal</keyword>
<name>A0A9K3E0K8_HELAN</name>
<organism evidence="5 6">
    <name type="scientific">Helianthus annuus</name>
    <name type="common">Common sunflower</name>
    <dbReference type="NCBI Taxonomy" id="4232"/>
    <lineage>
        <taxon>Eukaryota</taxon>
        <taxon>Viridiplantae</taxon>
        <taxon>Streptophyta</taxon>
        <taxon>Embryophyta</taxon>
        <taxon>Tracheophyta</taxon>
        <taxon>Spermatophyta</taxon>
        <taxon>Magnoliopsida</taxon>
        <taxon>eudicotyledons</taxon>
        <taxon>Gunneridae</taxon>
        <taxon>Pentapetalae</taxon>
        <taxon>asterids</taxon>
        <taxon>campanulids</taxon>
        <taxon>Asterales</taxon>
        <taxon>Asteraceae</taxon>
        <taxon>Asteroideae</taxon>
        <taxon>Heliantheae alliance</taxon>
        <taxon>Heliantheae</taxon>
        <taxon>Helianthus</taxon>
    </lineage>
</organism>
<evidence type="ECO:0000256" key="1">
    <source>
        <dbReference type="ARBA" id="ARBA00022741"/>
    </source>
</evidence>
<evidence type="ECO:0000313" key="6">
    <source>
        <dbReference type="Proteomes" id="UP000215914"/>
    </source>
</evidence>
<keyword evidence="2" id="KW-0067">ATP-binding</keyword>
<keyword evidence="3" id="KW-0143">Chaperone</keyword>
<evidence type="ECO:0000256" key="2">
    <source>
        <dbReference type="ARBA" id="ARBA00022840"/>
    </source>
</evidence>
<sequence>MLFKLGLISFLMLLNSIPSQSAVSSIDLGSEWIKVAVVNLKPGQSPISIAINEMSKRKSPALVAFHAIGEEAAGLVARYPNKVYSQVRDLIRKPFDYVKKFLDSYYLSFDVVEDSRGGVGIKIDDGVTVYSPEELTEMVLGYGMRLAEFHSKVMVKDAVVTVPPYFGQV</sequence>
<dbReference type="Proteomes" id="UP000215914">
    <property type="component" value="Unassembled WGS sequence"/>
</dbReference>
<dbReference type="AlphaFoldDB" id="A0A9K3E0K8"/>
<dbReference type="InterPro" id="IPR043129">
    <property type="entry name" value="ATPase_NBD"/>
</dbReference>
<reference evidence="5" key="2">
    <citation type="submission" date="2020-06" db="EMBL/GenBank/DDBJ databases">
        <title>Helianthus annuus Genome sequencing and assembly Release 2.</title>
        <authorList>
            <person name="Gouzy J."/>
            <person name="Langlade N."/>
            <person name="Munos S."/>
        </authorList>
    </citation>
    <scope>NUCLEOTIDE SEQUENCE</scope>
    <source>
        <tissue evidence="5">Leaves</tissue>
    </source>
</reference>
<dbReference type="GO" id="GO:0140662">
    <property type="term" value="F:ATP-dependent protein folding chaperone"/>
    <property type="evidence" value="ECO:0007669"/>
    <property type="project" value="InterPro"/>
</dbReference>
<dbReference type="PANTHER" id="PTHR45639">
    <property type="entry name" value="HSC70CB, ISOFORM G-RELATED"/>
    <property type="match status" value="1"/>
</dbReference>
<dbReference type="Gene3D" id="3.30.420.40">
    <property type="match status" value="1"/>
</dbReference>
<reference evidence="5" key="1">
    <citation type="journal article" date="2017" name="Nature">
        <title>The sunflower genome provides insights into oil metabolism, flowering and Asterid evolution.</title>
        <authorList>
            <person name="Badouin H."/>
            <person name="Gouzy J."/>
            <person name="Grassa C.J."/>
            <person name="Murat F."/>
            <person name="Staton S.E."/>
            <person name="Cottret L."/>
            <person name="Lelandais-Briere C."/>
            <person name="Owens G.L."/>
            <person name="Carrere S."/>
            <person name="Mayjonade B."/>
            <person name="Legrand L."/>
            <person name="Gill N."/>
            <person name="Kane N.C."/>
            <person name="Bowers J.E."/>
            <person name="Hubner S."/>
            <person name="Bellec A."/>
            <person name="Berard A."/>
            <person name="Berges H."/>
            <person name="Blanchet N."/>
            <person name="Boniface M.C."/>
            <person name="Brunel D."/>
            <person name="Catrice O."/>
            <person name="Chaidir N."/>
            <person name="Claudel C."/>
            <person name="Donnadieu C."/>
            <person name="Faraut T."/>
            <person name="Fievet G."/>
            <person name="Helmstetter N."/>
            <person name="King M."/>
            <person name="Knapp S.J."/>
            <person name="Lai Z."/>
            <person name="Le Paslier M.C."/>
            <person name="Lippi Y."/>
            <person name="Lorenzon L."/>
            <person name="Mandel J.R."/>
            <person name="Marage G."/>
            <person name="Marchand G."/>
            <person name="Marquand E."/>
            <person name="Bret-Mestries E."/>
            <person name="Morien E."/>
            <person name="Nambeesan S."/>
            <person name="Nguyen T."/>
            <person name="Pegot-Espagnet P."/>
            <person name="Pouilly N."/>
            <person name="Raftis F."/>
            <person name="Sallet E."/>
            <person name="Schiex T."/>
            <person name="Thomas J."/>
            <person name="Vandecasteele C."/>
            <person name="Vares D."/>
            <person name="Vear F."/>
            <person name="Vautrin S."/>
            <person name="Crespi M."/>
            <person name="Mangin B."/>
            <person name="Burke J.M."/>
            <person name="Salse J."/>
            <person name="Munos S."/>
            <person name="Vincourt P."/>
            <person name="Rieseberg L.H."/>
            <person name="Langlade N.B."/>
        </authorList>
    </citation>
    <scope>NUCLEOTIDE SEQUENCE</scope>
    <source>
        <tissue evidence="5">Leaves</tissue>
    </source>
</reference>
<evidence type="ECO:0000313" key="5">
    <source>
        <dbReference type="EMBL" id="KAF5763806.1"/>
    </source>
</evidence>
<keyword evidence="6" id="KW-1185">Reference proteome</keyword>
<gene>
    <name evidence="5" type="ORF">HanXRQr2_Chr15g0684711</name>
</gene>
<keyword evidence="1" id="KW-0547">Nucleotide-binding</keyword>
<dbReference type="PANTHER" id="PTHR45639:SF3">
    <property type="entry name" value="HYPOXIA UP-REGULATED PROTEIN 1"/>
    <property type="match status" value="1"/>
</dbReference>
<comment type="caution">
    <text evidence="5">The sequence shown here is derived from an EMBL/GenBank/DDBJ whole genome shotgun (WGS) entry which is preliminary data.</text>
</comment>
<dbReference type="GO" id="GO:0005524">
    <property type="term" value="F:ATP binding"/>
    <property type="evidence" value="ECO:0007669"/>
    <property type="project" value="UniProtKB-KW"/>
</dbReference>
<feature type="signal peptide" evidence="4">
    <location>
        <begin position="1"/>
        <end position="22"/>
    </location>
</feature>
<dbReference type="EMBL" id="MNCJ02000330">
    <property type="protein sequence ID" value="KAF5763806.1"/>
    <property type="molecule type" value="Genomic_DNA"/>
</dbReference>
<evidence type="ECO:0000256" key="3">
    <source>
        <dbReference type="ARBA" id="ARBA00023186"/>
    </source>
</evidence>